<dbReference type="AlphaFoldDB" id="A0A1M5D7M2"/>
<protein>
    <submittedName>
        <fullName evidence="7">Membrane protein</fullName>
    </submittedName>
</protein>
<comment type="subcellular location">
    <subcellularLocation>
        <location evidence="1">Cell membrane</location>
        <topology evidence="1">Multi-pass membrane protein</topology>
    </subcellularLocation>
</comment>
<feature type="transmembrane region" description="Helical" evidence="6">
    <location>
        <begin position="241"/>
        <end position="270"/>
    </location>
</feature>
<keyword evidence="5 6" id="KW-0472">Membrane</keyword>
<evidence type="ECO:0000256" key="4">
    <source>
        <dbReference type="ARBA" id="ARBA00022989"/>
    </source>
</evidence>
<reference evidence="8" key="1">
    <citation type="submission" date="2016-11" db="EMBL/GenBank/DDBJ databases">
        <authorList>
            <person name="Varghese N."/>
            <person name="Submissions S."/>
        </authorList>
    </citation>
    <scope>NUCLEOTIDE SEQUENCE [LARGE SCALE GENOMIC DNA]</scope>
    <source>
        <strain evidence="8">DSM 45627</strain>
    </source>
</reference>
<dbReference type="GO" id="GO:0005886">
    <property type="term" value="C:plasma membrane"/>
    <property type="evidence" value="ECO:0007669"/>
    <property type="project" value="UniProtKB-SubCell"/>
</dbReference>
<keyword evidence="3 6" id="KW-0812">Transmembrane</keyword>
<keyword evidence="8" id="KW-1185">Reference proteome</keyword>
<evidence type="ECO:0000256" key="6">
    <source>
        <dbReference type="SAM" id="Phobius"/>
    </source>
</evidence>
<feature type="transmembrane region" description="Helical" evidence="6">
    <location>
        <begin position="37"/>
        <end position="59"/>
    </location>
</feature>
<dbReference type="STRING" id="1206085.SAMN05443575_0472"/>
<evidence type="ECO:0000313" key="8">
    <source>
        <dbReference type="Proteomes" id="UP000186132"/>
    </source>
</evidence>
<dbReference type="EMBL" id="FQVU01000001">
    <property type="protein sequence ID" value="SHF62662.1"/>
    <property type="molecule type" value="Genomic_DNA"/>
</dbReference>
<evidence type="ECO:0000313" key="7">
    <source>
        <dbReference type="EMBL" id="SHF62662.1"/>
    </source>
</evidence>
<evidence type="ECO:0000256" key="2">
    <source>
        <dbReference type="ARBA" id="ARBA00022475"/>
    </source>
</evidence>
<feature type="transmembrane region" description="Helical" evidence="6">
    <location>
        <begin position="138"/>
        <end position="159"/>
    </location>
</feature>
<dbReference type="OrthoDB" id="3853596at2"/>
<dbReference type="InterPro" id="IPR017039">
    <property type="entry name" value="Virul_fac_BrkB"/>
</dbReference>
<gene>
    <name evidence="7" type="ORF">SAMN05443575_0472</name>
</gene>
<name>A0A1M5D7M2_9ACTN</name>
<feature type="transmembrane region" description="Helical" evidence="6">
    <location>
        <begin position="171"/>
        <end position="191"/>
    </location>
</feature>
<keyword evidence="4 6" id="KW-1133">Transmembrane helix</keyword>
<dbReference type="Proteomes" id="UP000186132">
    <property type="component" value="Unassembled WGS sequence"/>
</dbReference>
<accession>A0A1M5D7M2</accession>
<feature type="transmembrane region" description="Helical" evidence="6">
    <location>
        <begin position="96"/>
        <end position="118"/>
    </location>
</feature>
<sequence>MRTSALRLVTAGRAWWGRSLGGRGLNRIRELDLDTHALALCAQQVLCTAPLVVAVSAVLQRTTGQGVSVYVSRFLGLRAEATGDIERLLGRSSNSISTTALVVGMVTAIALSTSVAAVQQRGFELIWTLPRVTGIRSWARQLAWTPALVLLTVAVLGAGRVGRWFNDAVVYTGPVAGSVLQGVTVFLFYWWTQYWLLRGRVEWRALLPGALATALLTVAMVRISRLLMDSQISWQVHAYGLVGAVFVLSVWLMVLSVVIFAGVLIGALFVERRRAEATGRSGDVLGEHPLTVRGIVSAERGEGVTPSARVRNSP</sequence>
<evidence type="ECO:0000256" key="3">
    <source>
        <dbReference type="ARBA" id="ARBA00022692"/>
    </source>
</evidence>
<keyword evidence="2" id="KW-1003">Cell membrane</keyword>
<evidence type="ECO:0000256" key="5">
    <source>
        <dbReference type="ARBA" id="ARBA00023136"/>
    </source>
</evidence>
<proteinExistence type="predicted"/>
<dbReference type="Pfam" id="PF03631">
    <property type="entry name" value="Virul_fac_BrkB"/>
    <property type="match status" value="1"/>
</dbReference>
<dbReference type="RefSeq" id="WP_159440816.1">
    <property type="nucleotide sequence ID" value="NZ_FQVU01000001.1"/>
</dbReference>
<organism evidence="7 8">
    <name type="scientific">Jatrophihabitans endophyticus</name>
    <dbReference type="NCBI Taxonomy" id="1206085"/>
    <lineage>
        <taxon>Bacteria</taxon>
        <taxon>Bacillati</taxon>
        <taxon>Actinomycetota</taxon>
        <taxon>Actinomycetes</taxon>
        <taxon>Jatrophihabitantales</taxon>
        <taxon>Jatrophihabitantaceae</taxon>
        <taxon>Jatrophihabitans</taxon>
    </lineage>
</organism>
<evidence type="ECO:0000256" key="1">
    <source>
        <dbReference type="ARBA" id="ARBA00004651"/>
    </source>
</evidence>
<feature type="transmembrane region" description="Helical" evidence="6">
    <location>
        <begin position="203"/>
        <end position="221"/>
    </location>
</feature>